<name>A0A5B7JIS3_PORTR</name>
<feature type="region of interest" description="Disordered" evidence="1">
    <location>
        <begin position="1"/>
        <end position="33"/>
    </location>
</feature>
<dbReference type="Proteomes" id="UP000324222">
    <property type="component" value="Unassembled WGS sequence"/>
</dbReference>
<keyword evidence="3" id="KW-1185">Reference proteome</keyword>
<proteinExistence type="predicted"/>
<feature type="compositionally biased region" description="Pro residues" evidence="1">
    <location>
        <begin position="58"/>
        <end position="78"/>
    </location>
</feature>
<evidence type="ECO:0000256" key="1">
    <source>
        <dbReference type="SAM" id="MobiDB-lite"/>
    </source>
</evidence>
<sequence length="86" mass="9448">MEGVSGEQGDWGVQGVERGEWGEGSGERLSEDEGFSASALNVKSFIQTQTFLHYEMPPTLPTHPHPLHPYRPSPPAPAIPRVRARV</sequence>
<dbReference type="EMBL" id="VSRR010092967">
    <property type="protein sequence ID" value="MPC92908.1"/>
    <property type="molecule type" value="Genomic_DNA"/>
</dbReference>
<evidence type="ECO:0000313" key="3">
    <source>
        <dbReference type="Proteomes" id="UP000324222"/>
    </source>
</evidence>
<feature type="region of interest" description="Disordered" evidence="1">
    <location>
        <begin position="56"/>
        <end position="86"/>
    </location>
</feature>
<gene>
    <name evidence="2" type="ORF">E2C01_088021</name>
</gene>
<reference evidence="2 3" key="1">
    <citation type="submission" date="2019-05" db="EMBL/GenBank/DDBJ databases">
        <title>Another draft genome of Portunus trituberculatus and its Hox gene families provides insights of decapod evolution.</title>
        <authorList>
            <person name="Jeong J.-H."/>
            <person name="Song I."/>
            <person name="Kim S."/>
            <person name="Choi T."/>
            <person name="Kim D."/>
            <person name="Ryu S."/>
            <person name="Kim W."/>
        </authorList>
    </citation>
    <scope>NUCLEOTIDE SEQUENCE [LARGE SCALE GENOMIC DNA]</scope>
    <source>
        <tissue evidence="2">Muscle</tissue>
    </source>
</reference>
<comment type="caution">
    <text evidence="2">The sequence shown here is derived from an EMBL/GenBank/DDBJ whole genome shotgun (WGS) entry which is preliminary data.</text>
</comment>
<dbReference type="AlphaFoldDB" id="A0A5B7JIS3"/>
<feature type="compositionally biased region" description="Basic and acidic residues" evidence="1">
    <location>
        <begin position="17"/>
        <end position="31"/>
    </location>
</feature>
<protein>
    <submittedName>
        <fullName evidence="2">Uncharacterized protein</fullName>
    </submittedName>
</protein>
<organism evidence="2 3">
    <name type="scientific">Portunus trituberculatus</name>
    <name type="common">Swimming crab</name>
    <name type="synonym">Neptunus trituberculatus</name>
    <dbReference type="NCBI Taxonomy" id="210409"/>
    <lineage>
        <taxon>Eukaryota</taxon>
        <taxon>Metazoa</taxon>
        <taxon>Ecdysozoa</taxon>
        <taxon>Arthropoda</taxon>
        <taxon>Crustacea</taxon>
        <taxon>Multicrustacea</taxon>
        <taxon>Malacostraca</taxon>
        <taxon>Eumalacostraca</taxon>
        <taxon>Eucarida</taxon>
        <taxon>Decapoda</taxon>
        <taxon>Pleocyemata</taxon>
        <taxon>Brachyura</taxon>
        <taxon>Eubrachyura</taxon>
        <taxon>Portunoidea</taxon>
        <taxon>Portunidae</taxon>
        <taxon>Portuninae</taxon>
        <taxon>Portunus</taxon>
    </lineage>
</organism>
<accession>A0A5B7JIS3</accession>
<evidence type="ECO:0000313" key="2">
    <source>
        <dbReference type="EMBL" id="MPC92908.1"/>
    </source>
</evidence>